<reference evidence="1" key="2">
    <citation type="submission" date="2013-03" db="EMBL/GenBank/DDBJ databases">
        <title>The Genome Sequence of Oribacterium sp. ACB1.</title>
        <authorList>
            <consortium name="The Broad Institute Genomics Platform"/>
            <consortium name="The Broad Institute Genome Sequencing Center for Infectious Disease"/>
            <person name="Earl A."/>
            <person name="Ward D."/>
            <person name="Feldgarden M."/>
            <person name="Gevers D."/>
            <person name="Sizova M."/>
            <person name="Hazen A."/>
            <person name="Epstein S."/>
            <person name="Walker B."/>
            <person name="Young S."/>
            <person name="Zeng Q."/>
            <person name="Gargeya S."/>
            <person name="Fitzgerald M."/>
            <person name="Haas B."/>
            <person name="Abouelleil A."/>
            <person name="Allen A.W."/>
            <person name="Alvarado L."/>
            <person name="Arachchi H.M."/>
            <person name="Berlin A.M."/>
            <person name="Chapman S.B."/>
            <person name="Gainer-Dewar J."/>
            <person name="Goldberg J."/>
            <person name="Griggs A."/>
            <person name="Gujja S."/>
            <person name="Hansen M."/>
            <person name="Howarth C."/>
            <person name="Imamovic A."/>
            <person name="Ireland A."/>
            <person name="Larimer J."/>
            <person name="McCowan C."/>
            <person name="Murphy C."/>
            <person name="Pearson M."/>
            <person name="Poon T.W."/>
            <person name="Priest M."/>
            <person name="Roberts A."/>
            <person name="Saif S."/>
            <person name="Shea T."/>
            <person name="Sisk P."/>
            <person name="Sykes S."/>
            <person name="Wortman J."/>
            <person name="Nusbaum C."/>
            <person name="Birren B."/>
        </authorList>
    </citation>
    <scope>NUCLEOTIDE SEQUENCE [LARGE SCALE GENOMIC DNA]</scope>
    <source>
        <strain evidence="1">ACB1</strain>
    </source>
</reference>
<reference evidence="1" key="1">
    <citation type="submission" date="2011-08" db="EMBL/GenBank/DDBJ databases">
        <authorList>
            <consortium name="The Broad Institute Genome Sequencing Platform"/>
            <person name="Earl A."/>
            <person name="Ward D."/>
            <person name="Feldgarden M."/>
            <person name="Gevers D."/>
            <person name="Sizova M."/>
            <person name="Hazen A."/>
            <person name="Epstein S."/>
            <person name="Young S.K."/>
            <person name="Zeng Q."/>
            <person name="Gargeya S."/>
            <person name="Fitzgerald M."/>
            <person name="Haas B."/>
            <person name="Abouelleil A."/>
            <person name="Alvarado L."/>
            <person name="Arachchi H.M."/>
            <person name="Berlin A."/>
            <person name="Brown A."/>
            <person name="Chapman S.B."/>
            <person name="Chen Z."/>
            <person name="Dunbar C."/>
            <person name="Freedman E."/>
            <person name="Gearin G."/>
            <person name="Gellesch M."/>
            <person name="Goldberg J."/>
            <person name="Griggs A."/>
            <person name="Gujja S."/>
            <person name="Heiman D."/>
            <person name="Howarth C."/>
            <person name="Larson L."/>
            <person name="Lui A."/>
            <person name="MacDonald P.J.P."/>
            <person name="Montmayeur A."/>
            <person name="Murphy C."/>
            <person name="Neiman D."/>
            <person name="Pearson M."/>
            <person name="Priest M."/>
            <person name="Roberts A."/>
            <person name="Saif S."/>
            <person name="Shea T."/>
            <person name="Shenoy N."/>
            <person name="Sisk P."/>
            <person name="Stolte C."/>
            <person name="Sykes S."/>
            <person name="Wortman J."/>
            <person name="Nusbaum C."/>
            <person name="Birren B."/>
        </authorList>
    </citation>
    <scope>NUCLEOTIDE SEQUENCE</scope>
    <source>
        <strain evidence="1">ACB1</strain>
    </source>
</reference>
<accession>G9WK35</accession>
<dbReference type="Proteomes" id="UP000018461">
    <property type="component" value="Unassembled WGS sequence"/>
</dbReference>
<gene>
    <name evidence="1" type="ORF">HMPREF9625_00075</name>
</gene>
<evidence type="ECO:0000313" key="2">
    <source>
        <dbReference type="Proteomes" id="UP000018461"/>
    </source>
</evidence>
<proteinExistence type="predicted"/>
<keyword evidence="2" id="KW-1185">Reference proteome</keyword>
<dbReference type="PATRIC" id="fig|796943.3.peg.84"/>
<dbReference type="HOGENOM" id="CLU_178431_0_0_9"/>
<dbReference type="AlphaFoldDB" id="G9WK35"/>
<dbReference type="RefSeq" id="WP_009533949.1">
    <property type="nucleotide sequence ID" value="NZ_KE148312.1"/>
</dbReference>
<name>G9WK35_9FIRM</name>
<dbReference type="EMBL" id="AFZC02000003">
    <property type="protein sequence ID" value="EHL14232.1"/>
    <property type="molecule type" value="Genomic_DNA"/>
</dbReference>
<sequence length="99" mass="11841">MKNFWKMEESFGKHFSYAYIDLNNYFADEIFLEKNIEVKFIREMERADSLYRIVFCKVKREDAERLEEAFKILGDKMLLLGHADYLAVCAELEKQLENG</sequence>
<evidence type="ECO:0000313" key="1">
    <source>
        <dbReference type="EMBL" id="EHL14232.1"/>
    </source>
</evidence>
<protein>
    <submittedName>
        <fullName evidence="1">Uncharacterized protein</fullName>
    </submittedName>
</protein>
<comment type="caution">
    <text evidence="1">The sequence shown here is derived from an EMBL/GenBank/DDBJ whole genome shotgun (WGS) entry which is preliminary data.</text>
</comment>
<organism evidence="1 2">
    <name type="scientific">Oribacterium parvum ACB1</name>
    <dbReference type="NCBI Taxonomy" id="796943"/>
    <lineage>
        <taxon>Bacteria</taxon>
        <taxon>Bacillati</taxon>
        <taxon>Bacillota</taxon>
        <taxon>Clostridia</taxon>
        <taxon>Lachnospirales</taxon>
        <taxon>Lachnospiraceae</taxon>
        <taxon>Oribacterium</taxon>
    </lineage>
</organism>